<organism evidence="5 6">
    <name type="scientific">Halocaridina rubra</name>
    <name type="common">Hawaiian red shrimp</name>
    <dbReference type="NCBI Taxonomy" id="373956"/>
    <lineage>
        <taxon>Eukaryota</taxon>
        <taxon>Metazoa</taxon>
        <taxon>Ecdysozoa</taxon>
        <taxon>Arthropoda</taxon>
        <taxon>Crustacea</taxon>
        <taxon>Multicrustacea</taxon>
        <taxon>Malacostraca</taxon>
        <taxon>Eumalacostraca</taxon>
        <taxon>Eucarida</taxon>
        <taxon>Decapoda</taxon>
        <taxon>Pleocyemata</taxon>
        <taxon>Caridea</taxon>
        <taxon>Atyoidea</taxon>
        <taxon>Atyidae</taxon>
        <taxon>Halocaridina</taxon>
    </lineage>
</organism>
<feature type="signal peptide" evidence="4">
    <location>
        <begin position="1"/>
        <end position="19"/>
    </location>
</feature>
<sequence>MRCLSFWLTALVLIGLSKALDDEETSIENEIIPETDNDHDSGNALVEGRACYDCHGGGGGSSNEHLEIPYPNHHKDILHWIIDGVGFKGIFLIIIPIIGLEIAIVIILAIILKYVKKISESLAYQEEPTYAYTYQTYDTPYPASYGSYGSHGATSYGGGGGGGAGKPATGGYTKRTTRGAPNFSSRSTLEYATNLFEKAFEKYIDIDEEQE</sequence>
<proteinExistence type="inferred from homology"/>
<comment type="caution">
    <text evidence="5">The sequence shown here is derived from an EMBL/GenBank/DDBJ whole genome shotgun (WGS) entry which is preliminary data.</text>
</comment>
<dbReference type="EMBL" id="JAXCGZ010004272">
    <property type="protein sequence ID" value="KAK7082005.1"/>
    <property type="molecule type" value="Genomic_DNA"/>
</dbReference>
<dbReference type="InterPro" id="IPR036909">
    <property type="entry name" value="Cyt_c-like_dom_sf"/>
</dbReference>
<keyword evidence="6" id="KW-1185">Reference proteome</keyword>
<comment type="similarity">
    <text evidence="2">Belongs to the cytochrome c family.</text>
</comment>
<dbReference type="GO" id="GO:0009055">
    <property type="term" value="F:electron transfer activity"/>
    <property type="evidence" value="ECO:0007669"/>
    <property type="project" value="InterPro"/>
</dbReference>
<gene>
    <name evidence="5" type="ORF">SK128_013247</name>
</gene>
<feature type="chain" id="PRO_5042894872" description="Cytochrome c domain-containing protein" evidence="4">
    <location>
        <begin position="20"/>
        <end position="211"/>
    </location>
</feature>
<feature type="transmembrane region" description="Helical" evidence="3">
    <location>
        <begin position="90"/>
        <end position="112"/>
    </location>
</feature>
<evidence type="ECO:0008006" key="7">
    <source>
        <dbReference type="Google" id="ProtNLM"/>
    </source>
</evidence>
<evidence type="ECO:0000313" key="6">
    <source>
        <dbReference type="Proteomes" id="UP001381693"/>
    </source>
</evidence>
<comment type="function">
    <text evidence="1">Electron carrier protein. The oxidized form of the cytochrome c heme group can accept an electron from the heme group of the cytochrome c1 subunit of cytochrome reductase. Cytochrome c then transfers this electron to the cytochrome oxidase complex, the final protein carrier in the mitochondrial electron-transport chain.</text>
</comment>
<name>A0AAN8XCK4_HALRR</name>
<dbReference type="Proteomes" id="UP001381693">
    <property type="component" value="Unassembled WGS sequence"/>
</dbReference>
<evidence type="ECO:0000313" key="5">
    <source>
        <dbReference type="EMBL" id="KAK7082005.1"/>
    </source>
</evidence>
<evidence type="ECO:0000256" key="2">
    <source>
        <dbReference type="ARBA" id="ARBA00006488"/>
    </source>
</evidence>
<evidence type="ECO:0000256" key="1">
    <source>
        <dbReference type="ARBA" id="ARBA00002555"/>
    </source>
</evidence>
<dbReference type="SUPFAM" id="SSF46626">
    <property type="entry name" value="Cytochrome c"/>
    <property type="match status" value="1"/>
</dbReference>
<keyword evidence="3" id="KW-1133">Transmembrane helix</keyword>
<keyword evidence="3" id="KW-0472">Membrane</keyword>
<keyword evidence="4" id="KW-0732">Signal</keyword>
<protein>
    <recommendedName>
        <fullName evidence="7">Cytochrome c domain-containing protein</fullName>
    </recommendedName>
</protein>
<dbReference type="AlphaFoldDB" id="A0AAN8XCK4"/>
<keyword evidence="3" id="KW-0812">Transmembrane</keyword>
<reference evidence="5 6" key="1">
    <citation type="submission" date="2023-11" db="EMBL/GenBank/DDBJ databases">
        <title>Halocaridina rubra genome assembly.</title>
        <authorList>
            <person name="Smith C."/>
        </authorList>
    </citation>
    <scope>NUCLEOTIDE SEQUENCE [LARGE SCALE GENOMIC DNA]</scope>
    <source>
        <strain evidence="5">EP-1</strain>
        <tissue evidence="5">Whole</tissue>
    </source>
</reference>
<accession>A0AAN8XCK4</accession>
<dbReference type="GO" id="GO:0020037">
    <property type="term" value="F:heme binding"/>
    <property type="evidence" value="ECO:0007669"/>
    <property type="project" value="InterPro"/>
</dbReference>
<evidence type="ECO:0000256" key="3">
    <source>
        <dbReference type="SAM" id="Phobius"/>
    </source>
</evidence>
<evidence type="ECO:0000256" key="4">
    <source>
        <dbReference type="SAM" id="SignalP"/>
    </source>
</evidence>